<dbReference type="InterPro" id="IPR000515">
    <property type="entry name" value="MetI-like"/>
</dbReference>
<comment type="similarity">
    <text evidence="8">Belongs to the binding-protein-dependent transport system permease family.</text>
</comment>
<comment type="subcellular location">
    <subcellularLocation>
        <location evidence="1 8">Cell membrane</location>
        <topology evidence="1 8">Multi-pass membrane protein</topology>
    </subcellularLocation>
</comment>
<dbReference type="SUPFAM" id="SSF53850">
    <property type="entry name" value="Periplasmic binding protein-like II"/>
    <property type="match status" value="1"/>
</dbReference>
<dbReference type="InterPro" id="IPR035906">
    <property type="entry name" value="MetI-like_sf"/>
</dbReference>
<dbReference type="GO" id="GO:0043190">
    <property type="term" value="C:ATP-binding cassette (ABC) transporter complex"/>
    <property type="evidence" value="ECO:0007669"/>
    <property type="project" value="InterPro"/>
</dbReference>
<evidence type="ECO:0000256" key="4">
    <source>
        <dbReference type="ARBA" id="ARBA00022989"/>
    </source>
</evidence>
<keyword evidence="3 8" id="KW-0812">Transmembrane</keyword>
<comment type="caution">
    <text evidence="10">The sequence shown here is derived from an EMBL/GenBank/DDBJ whole genome shotgun (WGS) entry which is preliminary data.</text>
</comment>
<feature type="transmembrane region" description="Helical" evidence="8">
    <location>
        <begin position="64"/>
        <end position="87"/>
    </location>
</feature>
<keyword evidence="4 8" id="KW-1133">Transmembrane helix</keyword>
<evidence type="ECO:0000256" key="6">
    <source>
        <dbReference type="ARBA" id="ARBA00035642"/>
    </source>
</evidence>
<proteinExistence type="inferred from homology"/>
<comment type="similarity">
    <text evidence="6">In the C-terminal section; belongs to the OsmX family.</text>
</comment>
<feature type="transmembrane region" description="Helical" evidence="8">
    <location>
        <begin position="249"/>
        <end position="267"/>
    </location>
</feature>
<name>G4CM49_9NEIS</name>
<feature type="transmembrane region" description="Helical" evidence="8">
    <location>
        <begin position="108"/>
        <end position="135"/>
    </location>
</feature>
<dbReference type="Gene3D" id="1.10.3720.10">
    <property type="entry name" value="MetI-like"/>
    <property type="match status" value="1"/>
</dbReference>
<keyword evidence="5 8" id="KW-0472">Membrane</keyword>
<evidence type="ECO:0000256" key="2">
    <source>
        <dbReference type="ARBA" id="ARBA00022448"/>
    </source>
</evidence>
<dbReference type="Gene3D" id="3.40.190.10">
    <property type="entry name" value="Periplasmic binding protein-like II"/>
    <property type="match status" value="1"/>
</dbReference>
<dbReference type="PANTHER" id="PTHR30177">
    <property type="entry name" value="GLYCINE BETAINE/L-PROLINE TRANSPORT SYSTEM PERMEASE PROTEIN PROW"/>
    <property type="match status" value="1"/>
</dbReference>
<evidence type="ECO:0000256" key="7">
    <source>
        <dbReference type="ARBA" id="ARBA00035652"/>
    </source>
</evidence>
<gene>
    <name evidence="10" type="ORF">HMPREF9370_0158</name>
</gene>
<evidence type="ECO:0000256" key="1">
    <source>
        <dbReference type="ARBA" id="ARBA00004651"/>
    </source>
</evidence>
<dbReference type="EMBL" id="AGAZ01000008">
    <property type="protein sequence ID" value="EGZ51129.1"/>
    <property type="molecule type" value="Genomic_DNA"/>
</dbReference>
<dbReference type="HOGENOM" id="CLU_038355_0_1_4"/>
<dbReference type="Pfam" id="PF04069">
    <property type="entry name" value="OpuAC"/>
    <property type="match status" value="1"/>
</dbReference>
<feature type="transmembrane region" description="Helical" evidence="8">
    <location>
        <begin position="182"/>
        <end position="213"/>
    </location>
</feature>
<dbReference type="PROSITE" id="PS50928">
    <property type="entry name" value="ABC_TM1"/>
    <property type="match status" value="1"/>
</dbReference>
<reference evidence="10 11" key="1">
    <citation type="submission" date="2011-06" db="EMBL/GenBank/DDBJ databases">
        <authorList>
            <person name="Muzny D."/>
            <person name="Qin X."/>
            <person name="Deng J."/>
            <person name="Jiang H."/>
            <person name="Liu Y."/>
            <person name="Qu J."/>
            <person name="Song X.-Z."/>
            <person name="Zhang L."/>
            <person name="Thornton R."/>
            <person name="Coyle M."/>
            <person name="Francisco L."/>
            <person name="Jackson L."/>
            <person name="Javaid M."/>
            <person name="Korchina V."/>
            <person name="Kovar C."/>
            <person name="Mata R."/>
            <person name="Mathew T."/>
            <person name="Ngo R."/>
            <person name="Nguyen L."/>
            <person name="Nguyen N."/>
            <person name="Okwuonu G."/>
            <person name="Ongeri F."/>
            <person name="Pham C."/>
            <person name="Simmons D."/>
            <person name="Wilczek-Boney K."/>
            <person name="Hale W."/>
            <person name="Jakkamsetti A."/>
            <person name="Pham P."/>
            <person name="Ruth R."/>
            <person name="San Lucas F."/>
            <person name="Warren J."/>
            <person name="Zhang J."/>
            <person name="Zhao Z."/>
            <person name="Zhou C."/>
            <person name="Zhu D."/>
            <person name="Lee S."/>
            <person name="Bess C."/>
            <person name="Blankenburg K."/>
            <person name="Forbes L."/>
            <person name="Fu Q."/>
            <person name="Gubbala S."/>
            <person name="Hirani K."/>
            <person name="Jayaseelan J.C."/>
            <person name="Lara F."/>
            <person name="Munidasa M."/>
            <person name="Palculict T."/>
            <person name="Patil S."/>
            <person name="Pu L.-L."/>
            <person name="Saada N."/>
            <person name="Tang L."/>
            <person name="Weissenberger G."/>
            <person name="Zhu Y."/>
            <person name="Hemphill L."/>
            <person name="Shang Y."/>
            <person name="Youmans B."/>
            <person name="Ayvaz T."/>
            <person name="Ross M."/>
            <person name="Santibanez J."/>
            <person name="Aqrawi P."/>
            <person name="Gross S."/>
            <person name="Joshi V."/>
            <person name="Fowler G."/>
            <person name="Nazareth L."/>
            <person name="Reid J."/>
            <person name="Worley K."/>
            <person name="Petrosino J."/>
            <person name="Highlander S."/>
            <person name="Gibbs R."/>
        </authorList>
    </citation>
    <scope>NUCLEOTIDE SEQUENCE [LARGE SCALE GENOMIC DNA]</scope>
    <source>
        <strain evidence="10 11">9715</strain>
    </source>
</reference>
<dbReference type="FunFam" id="1.10.3720.10:FF:000001">
    <property type="entry name" value="Glycine betaine ABC transporter, permease"/>
    <property type="match status" value="1"/>
</dbReference>
<evidence type="ECO:0000256" key="8">
    <source>
        <dbReference type="RuleBase" id="RU363032"/>
    </source>
</evidence>
<dbReference type="PANTHER" id="PTHR30177:SF4">
    <property type="entry name" value="OSMOPROTECTANT IMPORT PERMEASE PROTEIN OSMW"/>
    <property type="match status" value="1"/>
</dbReference>
<dbReference type="InterPro" id="IPR058089">
    <property type="entry name" value="EgtUBC_SBD"/>
</dbReference>
<dbReference type="PATRIC" id="fig|1030841.3.peg.168"/>
<dbReference type="AlphaFoldDB" id="G4CM49"/>
<evidence type="ECO:0000259" key="9">
    <source>
        <dbReference type="PROSITE" id="PS50928"/>
    </source>
</evidence>
<comment type="similarity">
    <text evidence="7">In the N-terminal section; belongs to the binding-protein-dependent transport system permease family.</text>
</comment>
<dbReference type="Pfam" id="PF00528">
    <property type="entry name" value="BPD_transp_1"/>
    <property type="match status" value="1"/>
</dbReference>
<dbReference type="CDD" id="cd06261">
    <property type="entry name" value="TM_PBP2"/>
    <property type="match status" value="1"/>
</dbReference>
<dbReference type="SUPFAM" id="SSF161098">
    <property type="entry name" value="MetI-like"/>
    <property type="match status" value="1"/>
</dbReference>
<dbReference type="InterPro" id="IPR051204">
    <property type="entry name" value="ABC_transp_perm/SBD"/>
</dbReference>
<keyword evidence="11" id="KW-1185">Reference proteome</keyword>
<dbReference type="CDD" id="cd13610">
    <property type="entry name" value="PBP2_ChoS"/>
    <property type="match status" value="1"/>
</dbReference>
<accession>G4CM49</accession>
<dbReference type="Proteomes" id="UP000005336">
    <property type="component" value="Unassembled WGS sequence"/>
</dbReference>
<dbReference type="GO" id="GO:0031460">
    <property type="term" value="P:glycine betaine transport"/>
    <property type="evidence" value="ECO:0007669"/>
    <property type="project" value="TreeGrafter"/>
</dbReference>
<dbReference type="STRING" id="1030841.HMPREF9370_0158"/>
<sequence>MEPNWFCAASLILAAQSKTSTARFNKAASFAPPANHSQKVFMNAILKTLLERKHDLLTATFEHLVLSLLALLCAIAIAVPLAVWFSAHKKQAEVVLQLTNILQTIPSLAMLGLLIPFVGIGTPPALIALTLYALLPIFQNTYLGLSEINASVQEAATAFGLSRRQKLFRIELPMALPAMVSGIRTAAVLIIGTATLAALIGAGGLGNIILLGIDRHNMALTFIGAVASALLAVAVSGLVYWLQRKKAGFVLVLVAVSTALLLGAQWWSSHSGGKQTVIAGKLGSEPDILINMYKMLIEAENPEIDVVLKPNFGKTSFLFNALKSGEVDIYPEFTGTVIESLVELPEAEKNRPLSPEETYTLARRLIAEQHNLRLLPAMKYQNTYTLALPQDYARTHGLVNISDLAKVKNQVRAGFTLEFIDRKDGYKGLSETHRIPLKHVSSIEPALRYTALQEGRINLVDAYSTDAEIRQYNLYMLKDDLRLFRAYQGAPLMKTEFAEQNPEIVGALNRLAGRISEEEMSEMNYRVKNGGETPAQVAADYLNKHKLLEQQP</sequence>
<evidence type="ECO:0000256" key="5">
    <source>
        <dbReference type="ARBA" id="ARBA00023136"/>
    </source>
</evidence>
<organism evidence="10 11">
    <name type="scientific">Neisseria wadsworthii 9715</name>
    <dbReference type="NCBI Taxonomy" id="1030841"/>
    <lineage>
        <taxon>Bacteria</taxon>
        <taxon>Pseudomonadati</taxon>
        <taxon>Pseudomonadota</taxon>
        <taxon>Betaproteobacteria</taxon>
        <taxon>Neisseriales</taxon>
        <taxon>Neisseriaceae</taxon>
        <taxon>Neisseria</taxon>
    </lineage>
</organism>
<protein>
    <submittedName>
        <fullName evidence="10">ABC superfamily ATP binding cassette transporter, membrane protein</fullName>
    </submittedName>
</protein>
<dbReference type="Gene3D" id="3.40.190.120">
    <property type="entry name" value="Osmoprotection protein (prox), domain 2"/>
    <property type="match status" value="1"/>
</dbReference>
<feature type="transmembrane region" description="Helical" evidence="8">
    <location>
        <begin position="219"/>
        <end position="242"/>
    </location>
</feature>
<keyword evidence="2 8" id="KW-0813">Transport</keyword>
<evidence type="ECO:0000256" key="3">
    <source>
        <dbReference type="ARBA" id="ARBA00022692"/>
    </source>
</evidence>
<evidence type="ECO:0000313" key="10">
    <source>
        <dbReference type="EMBL" id="EGZ51129.1"/>
    </source>
</evidence>
<feature type="domain" description="ABC transmembrane type-1" evidence="9">
    <location>
        <begin position="60"/>
        <end position="243"/>
    </location>
</feature>
<dbReference type="InterPro" id="IPR007210">
    <property type="entry name" value="ABC_Gly_betaine_transp_sub-bd"/>
</dbReference>
<evidence type="ECO:0000313" key="11">
    <source>
        <dbReference type="Proteomes" id="UP000005336"/>
    </source>
</evidence>
<dbReference type="GO" id="GO:0022857">
    <property type="term" value="F:transmembrane transporter activity"/>
    <property type="evidence" value="ECO:0007669"/>
    <property type="project" value="InterPro"/>
</dbReference>